<keyword evidence="5 7" id="KW-1133">Transmembrane helix</keyword>
<feature type="transmembrane region" description="Helical" evidence="7">
    <location>
        <begin position="318"/>
        <end position="339"/>
    </location>
</feature>
<evidence type="ECO:0000256" key="5">
    <source>
        <dbReference type="ARBA" id="ARBA00022989"/>
    </source>
</evidence>
<comment type="caution">
    <text evidence="8">The sequence shown here is derived from an EMBL/GenBank/DDBJ whole genome shotgun (WGS) entry which is preliminary data.</text>
</comment>
<dbReference type="PIRSF" id="PIRSF006603">
    <property type="entry name" value="DinF"/>
    <property type="match status" value="1"/>
</dbReference>
<feature type="transmembrane region" description="Helical" evidence="7">
    <location>
        <begin position="385"/>
        <end position="406"/>
    </location>
</feature>
<dbReference type="GO" id="GO:0042910">
    <property type="term" value="F:xenobiotic transmembrane transporter activity"/>
    <property type="evidence" value="ECO:0007669"/>
    <property type="project" value="InterPro"/>
</dbReference>
<feature type="transmembrane region" description="Helical" evidence="7">
    <location>
        <begin position="96"/>
        <end position="121"/>
    </location>
</feature>
<dbReference type="PANTHER" id="PTHR43549">
    <property type="entry name" value="MULTIDRUG RESISTANCE PROTEIN YPNP-RELATED"/>
    <property type="match status" value="1"/>
</dbReference>
<dbReference type="AlphaFoldDB" id="A0A9D2R581"/>
<accession>A0A9D2R581</accession>
<feature type="transmembrane region" description="Helical" evidence="7">
    <location>
        <begin position="141"/>
        <end position="162"/>
    </location>
</feature>
<proteinExistence type="predicted"/>
<feature type="transmembrane region" description="Helical" evidence="7">
    <location>
        <begin position="243"/>
        <end position="265"/>
    </location>
</feature>
<dbReference type="EMBL" id="DWUV01000131">
    <property type="protein sequence ID" value="HJD34295.1"/>
    <property type="molecule type" value="Genomic_DNA"/>
</dbReference>
<keyword evidence="4 7" id="KW-0812">Transmembrane</keyword>
<gene>
    <name evidence="8" type="ORF">H9911_07140</name>
</gene>
<feature type="transmembrane region" description="Helical" evidence="7">
    <location>
        <begin position="285"/>
        <end position="306"/>
    </location>
</feature>
<keyword evidence="2" id="KW-0813">Transport</keyword>
<protein>
    <submittedName>
        <fullName evidence="8">MATE family efflux transporter</fullName>
    </submittedName>
</protein>
<feature type="transmembrane region" description="Helical" evidence="7">
    <location>
        <begin position="12"/>
        <end position="30"/>
    </location>
</feature>
<evidence type="ECO:0000256" key="1">
    <source>
        <dbReference type="ARBA" id="ARBA00004651"/>
    </source>
</evidence>
<dbReference type="Proteomes" id="UP000823897">
    <property type="component" value="Unassembled WGS sequence"/>
</dbReference>
<evidence type="ECO:0000256" key="2">
    <source>
        <dbReference type="ARBA" id="ARBA00022448"/>
    </source>
</evidence>
<dbReference type="Pfam" id="PF01554">
    <property type="entry name" value="MatE"/>
    <property type="match status" value="2"/>
</dbReference>
<sequence>MQKTKNEITEGVIWKQLLLFFFPILLGTFFQQLYNTIDSVIVGQFVGKEALASVGGSSAQIVSLVVGFFTGLSSGAAVTIAQFVGARKEKTANAGLHNAFAIAAAGGIALTLLGILAAPFMLRLMNTPAETMDGSLTYLRIYFAGILFVLVYNMGSAILRATGDSKTPLYILIVCCIVNIILDTAFVLLFHMGVTGVAIATLLAQAVSAVLVTLKLTRSKGILCLSLRKIRFHGPLLSMQLKLGLPTGFESILFAITNIAIQSAINTFGTDTTAAWSAFGKLDAIFWMISTAFGISITTFVGQNYGAGKMDRVRRSTLVCLCMDLAVSFFLVAVLILTRTLLFRLFTADEVVVRIGSDMLMFIIPWYIVYVFIEVLGGSLRGRGNVLVPVVITLLGVCVLRIIWLAGVMKISPTIHAIIFSYPVTWVVTAAAFIGYYLWKGRRLV</sequence>
<organism evidence="8 9">
    <name type="scientific">Candidatus Mediterraneibacter tabaqchaliae</name>
    <dbReference type="NCBI Taxonomy" id="2838689"/>
    <lineage>
        <taxon>Bacteria</taxon>
        <taxon>Bacillati</taxon>
        <taxon>Bacillota</taxon>
        <taxon>Clostridia</taxon>
        <taxon>Lachnospirales</taxon>
        <taxon>Lachnospiraceae</taxon>
        <taxon>Mediterraneibacter</taxon>
    </lineage>
</organism>
<feature type="transmembrane region" description="Helical" evidence="7">
    <location>
        <begin position="61"/>
        <end position="84"/>
    </location>
</feature>
<dbReference type="InterPro" id="IPR048279">
    <property type="entry name" value="MdtK-like"/>
</dbReference>
<evidence type="ECO:0000256" key="3">
    <source>
        <dbReference type="ARBA" id="ARBA00022475"/>
    </source>
</evidence>
<dbReference type="InterPro" id="IPR052031">
    <property type="entry name" value="Membrane_Transporter-Flippase"/>
</dbReference>
<dbReference type="CDD" id="cd13138">
    <property type="entry name" value="MATE_yoeA_like"/>
    <property type="match status" value="1"/>
</dbReference>
<keyword evidence="6 7" id="KW-0472">Membrane</keyword>
<reference evidence="8" key="2">
    <citation type="submission" date="2021-04" db="EMBL/GenBank/DDBJ databases">
        <authorList>
            <person name="Gilroy R."/>
        </authorList>
    </citation>
    <scope>NUCLEOTIDE SEQUENCE</scope>
    <source>
        <strain evidence="8">ChiGjej3B3-11674</strain>
    </source>
</reference>
<name>A0A9D2R581_9FIRM</name>
<evidence type="ECO:0000313" key="9">
    <source>
        <dbReference type="Proteomes" id="UP000823897"/>
    </source>
</evidence>
<reference evidence="8" key="1">
    <citation type="journal article" date="2021" name="PeerJ">
        <title>Extensive microbial diversity within the chicken gut microbiome revealed by metagenomics and culture.</title>
        <authorList>
            <person name="Gilroy R."/>
            <person name="Ravi A."/>
            <person name="Getino M."/>
            <person name="Pursley I."/>
            <person name="Horton D.L."/>
            <person name="Alikhan N.F."/>
            <person name="Baker D."/>
            <person name="Gharbi K."/>
            <person name="Hall N."/>
            <person name="Watson M."/>
            <person name="Adriaenssens E.M."/>
            <person name="Foster-Nyarko E."/>
            <person name="Jarju S."/>
            <person name="Secka A."/>
            <person name="Antonio M."/>
            <person name="Oren A."/>
            <person name="Chaudhuri R.R."/>
            <person name="La Ragione R."/>
            <person name="Hildebrand F."/>
            <person name="Pallen M.J."/>
        </authorList>
    </citation>
    <scope>NUCLEOTIDE SEQUENCE</scope>
    <source>
        <strain evidence="8">ChiGjej3B3-11674</strain>
    </source>
</reference>
<keyword evidence="3" id="KW-1003">Cell membrane</keyword>
<evidence type="ECO:0000256" key="6">
    <source>
        <dbReference type="ARBA" id="ARBA00023136"/>
    </source>
</evidence>
<evidence type="ECO:0000313" key="8">
    <source>
        <dbReference type="EMBL" id="HJD34295.1"/>
    </source>
</evidence>
<feature type="transmembrane region" description="Helical" evidence="7">
    <location>
        <begin position="169"/>
        <end position="190"/>
    </location>
</feature>
<comment type="subcellular location">
    <subcellularLocation>
        <location evidence="1">Cell membrane</location>
        <topology evidence="1">Multi-pass membrane protein</topology>
    </subcellularLocation>
</comment>
<dbReference type="PANTHER" id="PTHR43549:SF3">
    <property type="entry name" value="MULTIDRUG RESISTANCE PROTEIN YPNP-RELATED"/>
    <property type="match status" value="1"/>
</dbReference>
<dbReference type="GO" id="GO:0005886">
    <property type="term" value="C:plasma membrane"/>
    <property type="evidence" value="ECO:0007669"/>
    <property type="project" value="UniProtKB-SubCell"/>
</dbReference>
<feature type="transmembrane region" description="Helical" evidence="7">
    <location>
        <begin position="196"/>
        <end position="214"/>
    </location>
</feature>
<dbReference type="NCBIfam" id="TIGR00797">
    <property type="entry name" value="matE"/>
    <property type="match status" value="1"/>
</dbReference>
<dbReference type="GO" id="GO:0015297">
    <property type="term" value="F:antiporter activity"/>
    <property type="evidence" value="ECO:0007669"/>
    <property type="project" value="InterPro"/>
</dbReference>
<feature type="transmembrane region" description="Helical" evidence="7">
    <location>
        <begin position="351"/>
        <end position="373"/>
    </location>
</feature>
<feature type="transmembrane region" description="Helical" evidence="7">
    <location>
        <begin position="418"/>
        <end position="439"/>
    </location>
</feature>
<evidence type="ECO:0000256" key="4">
    <source>
        <dbReference type="ARBA" id="ARBA00022692"/>
    </source>
</evidence>
<evidence type="ECO:0000256" key="7">
    <source>
        <dbReference type="SAM" id="Phobius"/>
    </source>
</evidence>
<dbReference type="InterPro" id="IPR002528">
    <property type="entry name" value="MATE_fam"/>
</dbReference>